<evidence type="ECO:0000259" key="1">
    <source>
        <dbReference type="Pfam" id="PF13192"/>
    </source>
</evidence>
<comment type="caution">
    <text evidence="2">The sequence shown here is derived from an EMBL/GenBank/DDBJ whole genome shotgun (WGS) entry which is preliminary data.</text>
</comment>
<organism evidence="2 3">
    <name type="scientific">Thauera mechernichensis</name>
    <dbReference type="NCBI Taxonomy" id="82788"/>
    <lineage>
        <taxon>Bacteria</taxon>
        <taxon>Pseudomonadati</taxon>
        <taxon>Pseudomonadota</taxon>
        <taxon>Betaproteobacteria</taxon>
        <taxon>Rhodocyclales</taxon>
        <taxon>Zoogloeaceae</taxon>
        <taxon>Thauera</taxon>
    </lineage>
</organism>
<feature type="domain" description="Thioredoxin-like fold" evidence="1">
    <location>
        <begin position="3"/>
        <end position="43"/>
    </location>
</feature>
<evidence type="ECO:0000313" key="3">
    <source>
        <dbReference type="Proteomes" id="UP001597158"/>
    </source>
</evidence>
<dbReference type="Proteomes" id="UP001597158">
    <property type="component" value="Unassembled WGS sequence"/>
</dbReference>
<accession>A0ABW3WDS5</accession>
<protein>
    <submittedName>
        <fullName evidence="2">Thioredoxin family protein</fullName>
    </submittedName>
</protein>
<sequence length="106" mass="11673">MALERVEGIQRIMNYGVMSTPEVVIDGTVVHTGGVPARSQVEGCFRACPPVQDCRASATIDGGKRGCRSLSAHRHPCNRIQRKGVHHGNRYPRLQGPIRSTWLAKQ</sequence>
<dbReference type="InterPro" id="IPR012336">
    <property type="entry name" value="Thioredoxin-like_fold"/>
</dbReference>
<evidence type="ECO:0000313" key="2">
    <source>
        <dbReference type="EMBL" id="MFD1264152.1"/>
    </source>
</evidence>
<proteinExistence type="predicted"/>
<name>A0ABW3WDS5_9RHOO</name>
<dbReference type="InterPro" id="IPR036249">
    <property type="entry name" value="Thioredoxin-like_sf"/>
</dbReference>
<keyword evidence="3" id="KW-1185">Reference proteome</keyword>
<gene>
    <name evidence="2" type="ORF">ACFQ4M_11205</name>
</gene>
<dbReference type="SUPFAM" id="SSF52833">
    <property type="entry name" value="Thioredoxin-like"/>
    <property type="match status" value="1"/>
</dbReference>
<dbReference type="EMBL" id="JBHTMC010000024">
    <property type="protein sequence ID" value="MFD1264152.1"/>
    <property type="molecule type" value="Genomic_DNA"/>
</dbReference>
<dbReference type="Pfam" id="PF13192">
    <property type="entry name" value="Thioredoxin_3"/>
    <property type="match status" value="1"/>
</dbReference>
<reference evidence="3" key="1">
    <citation type="journal article" date="2019" name="Int. J. Syst. Evol. Microbiol.">
        <title>The Global Catalogue of Microorganisms (GCM) 10K type strain sequencing project: providing services to taxonomists for standard genome sequencing and annotation.</title>
        <authorList>
            <consortium name="The Broad Institute Genomics Platform"/>
            <consortium name="The Broad Institute Genome Sequencing Center for Infectious Disease"/>
            <person name="Wu L."/>
            <person name="Ma J."/>
        </authorList>
    </citation>
    <scope>NUCLEOTIDE SEQUENCE [LARGE SCALE GENOMIC DNA]</scope>
    <source>
        <strain evidence="3">CCUG 48884</strain>
    </source>
</reference>
<dbReference type="RefSeq" id="WP_277831229.1">
    <property type="nucleotide sequence ID" value="NZ_JARQZE010000002.1"/>
</dbReference>
<dbReference type="Gene3D" id="3.40.30.10">
    <property type="entry name" value="Glutaredoxin"/>
    <property type="match status" value="1"/>
</dbReference>